<accession>A0A2A8CTU4</accession>
<dbReference type="PANTHER" id="PTHR43798">
    <property type="entry name" value="MONOACYLGLYCEROL LIPASE"/>
    <property type="match status" value="1"/>
</dbReference>
<name>A0A2A8CTU4_9BACT</name>
<dbReference type="InterPro" id="IPR000073">
    <property type="entry name" value="AB_hydrolase_1"/>
</dbReference>
<dbReference type="AlphaFoldDB" id="A0A2A8CTU4"/>
<dbReference type="Gene3D" id="3.40.50.1820">
    <property type="entry name" value="alpha/beta hydrolase"/>
    <property type="match status" value="1"/>
</dbReference>
<dbReference type="EC" id="3.8.1.5" evidence="2"/>
<dbReference type="PANTHER" id="PTHR43798:SF24">
    <property type="entry name" value="CIS-3-ALKYL-4-ALKYLOXETAN-2-ONE DECARBOXYLASE"/>
    <property type="match status" value="1"/>
</dbReference>
<gene>
    <name evidence="2" type="ORF">CRI94_16970</name>
</gene>
<dbReference type="GO" id="GO:0018786">
    <property type="term" value="F:haloalkane dehalogenase activity"/>
    <property type="evidence" value="ECO:0007669"/>
    <property type="project" value="UniProtKB-EC"/>
</dbReference>
<evidence type="ECO:0000313" key="3">
    <source>
        <dbReference type="Proteomes" id="UP000220102"/>
    </source>
</evidence>
<dbReference type="Proteomes" id="UP000220102">
    <property type="component" value="Unassembled WGS sequence"/>
</dbReference>
<keyword evidence="3" id="KW-1185">Reference proteome</keyword>
<proteinExistence type="predicted"/>
<keyword evidence="2" id="KW-0378">Hydrolase</keyword>
<dbReference type="GO" id="GO:0016020">
    <property type="term" value="C:membrane"/>
    <property type="evidence" value="ECO:0007669"/>
    <property type="project" value="TreeGrafter"/>
</dbReference>
<dbReference type="NCBIfam" id="NF002043">
    <property type="entry name" value="PRK00870.1"/>
    <property type="match status" value="1"/>
</dbReference>
<evidence type="ECO:0000313" key="2">
    <source>
        <dbReference type="EMBL" id="PEN11122.1"/>
    </source>
</evidence>
<dbReference type="PRINTS" id="PR00111">
    <property type="entry name" value="ABHYDROLASE"/>
</dbReference>
<dbReference type="InterPro" id="IPR029058">
    <property type="entry name" value="AB_hydrolase_fold"/>
</dbReference>
<dbReference type="InterPro" id="IPR050266">
    <property type="entry name" value="AB_hydrolase_sf"/>
</dbReference>
<evidence type="ECO:0000259" key="1">
    <source>
        <dbReference type="Pfam" id="PF00561"/>
    </source>
</evidence>
<dbReference type="RefSeq" id="WP_098079071.1">
    <property type="nucleotide sequence ID" value="NZ_PDEQ01000012.1"/>
</dbReference>
<dbReference type="Pfam" id="PF00561">
    <property type="entry name" value="Abhydrolase_1"/>
    <property type="match status" value="1"/>
</dbReference>
<feature type="domain" description="AB hydrolase-1" evidence="1">
    <location>
        <begin position="50"/>
        <end position="289"/>
    </location>
</feature>
<organism evidence="2 3">
    <name type="scientific">Longibacter salinarum</name>
    <dbReference type="NCBI Taxonomy" id="1850348"/>
    <lineage>
        <taxon>Bacteria</taxon>
        <taxon>Pseudomonadati</taxon>
        <taxon>Rhodothermota</taxon>
        <taxon>Rhodothermia</taxon>
        <taxon>Rhodothermales</taxon>
        <taxon>Salisaetaceae</taxon>
        <taxon>Longibacter</taxon>
    </lineage>
</organism>
<reference evidence="2 3" key="1">
    <citation type="submission" date="2017-10" db="EMBL/GenBank/DDBJ databases">
        <title>Draft genome of Longibacter Salinarum.</title>
        <authorList>
            <person name="Goh K.M."/>
            <person name="Shamsir M.S."/>
            <person name="Lim S.W."/>
        </authorList>
    </citation>
    <scope>NUCLEOTIDE SEQUENCE [LARGE SCALE GENOMIC DNA]</scope>
    <source>
        <strain evidence="2 3">KCTC 52045</strain>
    </source>
</reference>
<dbReference type="SUPFAM" id="SSF53474">
    <property type="entry name" value="alpha/beta-Hydrolases"/>
    <property type="match status" value="1"/>
</dbReference>
<dbReference type="OrthoDB" id="9799612at2"/>
<protein>
    <submittedName>
        <fullName evidence="2">Haloalkane dehalogenase</fullName>
        <ecNumber evidence="2">3.8.1.5</ecNumber>
    </submittedName>
</protein>
<sequence length="321" mass="35877">MSVFRTPDERFDNLPGYDFEPHYLTLDGPDGEELRTHYVDTAPAGENTSPVVCLHGEPTWSYMYRDVIRPLAGSHRVVAPDFVGFGKSDKLTSQGAYSLEFGMNQVHALLEDLDVADVTLVVHDWGGLIGLAYAAHYPERIGRLVILNTFLPLGEDEEKSRGFLAWRRFVERNPDLPVGTVVERSIQHDAAWSEEVKASYDAPFPTKESKAGAAVWPLLVPMSTDDPVAQTMRRTRERLARWSKPALVLFAPDDPILGGAHSFFRSLIPTASNQPEILLPDTGHFVPEERGEAVAQHIQDFVERTRTTNETTEPSFPNKPN</sequence>
<dbReference type="PRINTS" id="PR00412">
    <property type="entry name" value="EPOXHYDRLASE"/>
</dbReference>
<dbReference type="EMBL" id="PDEQ01000012">
    <property type="protein sequence ID" value="PEN11122.1"/>
    <property type="molecule type" value="Genomic_DNA"/>
</dbReference>
<comment type="caution">
    <text evidence="2">The sequence shown here is derived from an EMBL/GenBank/DDBJ whole genome shotgun (WGS) entry which is preliminary data.</text>
</comment>
<dbReference type="InterPro" id="IPR000639">
    <property type="entry name" value="Epox_hydrolase-like"/>
</dbReference>